<comment type="caution">
    <text evidence="5">The sequence shown here is derived from an EMBL/GenBank/DDBJ whole genome shotgun (WGS) entry which is preliminary data.</text>
</comment>
<dbReference type="PRINTS" id="PR00032">
    <property type="entry name" value="HTHARAC"/>
</dbReference>
<dbReference type="EMBL" id="SMBZ01000014">
    <property type="protein sequence ID" value="TCV15216.1"/>
    <property type="molecule type" value="Genomic_DNA"/>
</dbReference>
<dbReference type="SUPFAM" id="SSF46689">
    <property type="entry name" value="Homeodomain-like"/>
    <property type="match status" value="2"/>
</dbReference>
<dbReference type="AlphaFoldDB" id="A0A4R3VWU3"/>
<dbReference type="InterPro" id="IPR020449">
    <property type="entry name" value="Tscrpt_reg_AraC-type_HTH"/>
</dbReference>
<dbReference type="Gene3D" id="1.10.10.60">
    <property type="entry name" value="Homeodomain-like"/>
    <property type="match status" value="2"/>
</dbReference>
<organism evidence="5 6">
    <name type="scientific">Sphingobacterium alimentarium</name>
    <dbReference type="NCBI Taxonomy" id="797292"/>
    <lineage>
        <taxon>Bacteria</taxon>
        <taxon>Pseudomonadati</taxon>
        <taxon>Bacteroidota</taxon>
        <taxon>Sphingobacteriia</taxon>
        <taxon>Sphingobacteriales</taxon>
        <taxon>Sphingobacteriaceae</taxon>
        <taxon>Sphingobacterium</taxon>
    </lineage>
</organism>
<evidence type="ECO:0000259" key="4">
    <source>
        <dbReference type="PROSITE" id="PS01124"/>
    </source>
</evidence>
<dbReference type="SMART" id="SM00342">
    <property type="entry name" value="HTH_ARAC"/>
    <property type="match status" value="1"/>
</dbReference>
<keyword evidence="6" id="KW-1185">Reference proteome</keyword>
<reference evidence="5 6" key="1">
    <citation type="submission" date="2019-03" db="EMBL/GenBank/DDBJ databases">
        <title>Genomic Encyclopedia of Type Strains, Phase IV (KMG-IV): sequencing the most valuable type-strain genomes for metagenomic binning, comparative biology and taxonomic classification.</title>
        <authorList>
            <person name="Goeker M."/>
        </authorList>
    </citation>
    <scope>NUCLEOTIDE SEQUENCE [LARGE SCALE GENOMIC DNA]</scope>
    <source>
        <strain evidence="5 6">DSM 22362</strain>
    </source>
</reference>
<dbReference type="GO" id="GO:0003700">
    <property type="term" value="F:DNA-binding transcription factor activity"/>
    <property type="evidence" value="ECO:0007669"/>
    <property type="project" value="InterPro"/>
</dbReference>
<dbReference type="PANTHER" id="PTHR47893">
    <property type="entry name" value="REGULATORY PROTEIN PCHR"/>
    <property type="match status" value="1"/>
</dbReference>
<keyword evidence="1" id="KW-0805">Transcription regulation</keyword>
<accession>A0A4R3VWU3</accession>
<dbReference type="Pfam" id="PF12833">
    <property type="entry name" value="HTH_18"/>
    <property type="match status" value="1"/>
</dbReference>
<keyword evidence="2 5" id="KW-0238">DNA-binding</keyword>
<evidence type="ECO:0000313" key="6">
    <source>
        <dbReference type="Proteomes" id="UP000295197"/>
    </source>
</evidence>
<dbReference type="GO" id="GO:0043565">
    <property type="term" value="F:sequence-specific DNA binding"/>
    <property type="evidence" value="ECO:0007669"/>
    <property type="project" value="InterPro"/>
</dbReference>
<dbReference type="OrthoDB" id="799767at2"/>
<dbReference type="InterPro" id="IPR053142">
    <property type="entry name" value="PchR_regulatory_protein"/>
</dbReference>
<name>A0A4R3VWU3_9SPHI</name>
<dbReference type="PROSITE" id="PS01124">
    <property type="entry name" value="HTH_ARAC_FAMILY_2"/>
    <property type="match status" value="1"/>
</dbReference>
<dbReference type="InterPro" id="IPR009057">
    <property type="entry name" value="Homeodomain-like_sf"/>
</dbReference>
<dbReference type="RefSeq" id="WP_132777395.1">
    <property type="nucleotide sequence ID" value="NZ_SMBZ01000014.1"/>
</dbReference>
<dbReference type="InterPro" id="IPR018060">
    <property type="entry name" value="HTH_AraC"/>
</dbReference>
<evidence type="ECO:0000256" key="2">
    <source>
        <dbReference type="ARBA" id="ARBA00023125"/>
    </source>
</evidence>
<evidence type="ECO:0000256" key="1">
    <source>
        <dbReference type="ARBA" id="ARBA00023015"/>
    </source>
</evidence>
<gene>
    <name evidence="5" type="ORF">EDC17_101452</name>
</gene>
<evidence type="ECO:0000256" key="3">
    <source>
        <dbReference type="ARBA" id="ARBA00023163"/>
    </source>
</evidence>
<evidence type="ECO:0000313" key="5">
    <source>
        <dbReference type="EMBL" id="TCV15216.1"/>
    </source>
</evidence>
<keyword evidence="3" id="KW-0804">Transcription</keyword>
<sequence>MTKSGDNTSQSENIAKFSSDKSVLQEFNLNLHYLLLHKEGAINLSSPVNGFLNILLFKNADNCICPYFINQNSYVIRGGENVIHKVTEQDVFEWKNIYERNVGIVIFIPHSYLEDFELKFQQNSSRFKDGLLTCSDNRMQLLQSQLLEMYQQPSLLNQLKIQSNLIEIIAHQIDGLMVENDNQQVIVVKSHYDKIMLAKKMIDSDVSKNFTIPELAKEVGTNEQYLKKYFKEYFGKTVSNYITDRKMNYAKELIVSGDYRVADVARMTGYKHSTHFTTAFKKYFGFIPNSLRYTYLLAHGAREVISELENFIGIL</sequence>
<proteinExistence type="predicted"/>
<feature type="domain" description="HTH araC/xylS-type" evidence="4">
    <location>
        <begin position="196"/>
        <end position="294"/>
    </location>
</feature>
<protein>
    <submittedName>
        <fullName evidence="5">AraC-like DNA-binding protein</fullName>
    </submittedName>
</protein>
<dbReference type="PANTHER" id="PTHR47893:SF1">
    <property type="entry name" value="REGULATORY PROTEIN PCHR"/>
    <property type="match status" value="1"/>
</dbReference>
<dbReference type="Proteomes" id="UP000295197">
    <property type="component" value="Unassembled WGS sequence"/>
</dbReference>